<dbReference type="PROSITE" id="PS51257">
    <property type="entry name" value="PROKAR_LIPOPROTEIN"/>
    <property type="match status" value="1"/>
</dbReference>
<dbReference type="EMBL" id="BSYO01000016">
    <property type="protein sequence ID" value="GMH16148.1"/>
    <property type="molecule type" value="Genomic_DNA"/>
</dbReference>
<dbReference type="AlphaFoldDB" id="A0AAD3SRI6"/>
<dbReference type="Proteomes" id="UP001279734">
    <property type="component" value="Unassembled WGS sequence"/>
</dbReference>
<proteinExistence type="predicted"/>
<accession>A0AAD3SRI6</accession>
<comment type="caution">
    <text evidence="1">The sequence shown here is derived from an EMBL/GenBank/DDBJ whole genome shotgun (WGS) entry which is preliminary data.</text>
</comment>
<keyword evidence="2" id="KW-1185">Reference proteome</keyword>
<organism evidence="1 2">
    <name type="scientific">Nepenthes gracilis</name>
    <name type="common">Slender pitcher plant</name>
    <dbReference type="NCBI Taxonomy" id="150966"/>
    <lineage>
        <taxon>Eukaryota</taxon>
        <taxon>Viridiplantae</taxon>
        <taxon>Streptophyta</taxon>
        <taxon>Embryophyta</taxon>
        <taxon>Tracheophyta</taxon>
        <taxon>Spermatophyta</taxon>
        <taxon>Magnoliopsida</taxon>
        <taxon>eudicotyledons</taxon>
        <taxon>Gunneridae</taxon>
        <taxon>Pentapetalae</taxon>
        <taxon>Caryophyllales</taxon>
        <taxon>Nepenthaceae</taxon>
        <taxon>Nepenthes</taxon>
    </lineage>
</organism>
<evidence type="ECO:0000313" key="1">
    <source>
        <dbReference type="EMBL" id="GMH16148.1"/>
    </source>
</evidence>
<reference evidence="1" key="1">
    <citation type="submission" date="2023-05" db="EMBL/GenBank/DDBJ databases">
        <title>Nepenthes gracilis genome sequencing.</title>
        <authorList>
            <person name="Fukushima K."/>
        </authorList>
    </citation>
    <scope>NUCLEOTIDE SEQUENCE</scope>
    <source>
        <strain evidence="1">SING2019-196</strain>
    </source>
</reference>
<sequence length="78" mass="8475">MLKLLADVADCVPIDFPFPLVWVASFAACAEWFCHEDWGGDSTGESFSATCVGLLHRSYLFSSLVLKEVAAGMSESLK</sequence>
<gene>
    <name evidence="1" type="ORF">Nepgr_017989</name>
</gene>
<evidence type="ECO:0000313" key="2">
    <source>
        <dbReference type="Proteomes" id="UP001279734"/>
    </source>
</evidence>
<protein>
    <submittedName>
        <fullName evidence="1">Uncharacterized protein</fullName>
    </submittedName>
</protein>
<name>A0AAD3SRI6_NEPGR</name>